<feature type="compositionally biased region" description="Low complexity" evidence="7">
    <location>
        <begin position="323"/>
        <end position="333"/>
    </location>
</feature>
<evidence type="ECO:0000256" key="6">
    <source>
        <dbReference type="ARBA" id="ARBA00022840"/>
    </source>
</evidence>
<name>A0ABN7SN05_OIKDI</name>
<feature type="region of interest" description="Disordered" evidence="7">
    <location>
        <begin position="311"/>
        <end position="340"/>
    </location>
</feature>
<evidence type="ECO:0000256" key="4">
    <source>
        <dbReference type="ARBA" id="ARBA00022741"/>
    </source>
</evidence>
<dbReference type="InterPro" id="IPR011009">
    <property type="entry name" value="Kinase-like_dom_sf"/>
</dbReference>
<sequence>MPNFAPLSKEEKEFLESRFDKMYSFVEQIGAGSFSNVYKGYMKKSKGEKKHVKKKENPTLAIKVLKPSNHPKRVQTEIEILELADGLGNISELLMYHMEPDGHCAIVMVYFENKAFESYYDRLNLCQIKWYATSLLRALAYLQKLNVIHRDVKPANFLFNPVTGEGRLIDFGLSELNREQPAKLQKDVLANHCRCINEPTYCSKCARKPKQQVDRGGTAGFRAPEILMKYPNYDGQIDVYAAGVCMLSIVTRRYPFFPKADDMDSLAMMAQVLGWGQLKEAAKAMDKTLDTNMKPEVVDFDELVKTLRINSYPPEDGYEEAESGIYSSEGSESPAPTDDTNSLEWFSAVNLLKGLLNPNPHKRLRPAEALQHDFITGS</sequence>
<evidence type="ECO:0000256" key="2">
    <source>
        <dbReference type="ARBA" id="ARBA00022527"/>
    </source>
</evidence>
<keyword evidence="6" id="KW-0067">ATP-binding</keyword>
<dbReference type="PROSITE" id="PS50011">
    <property type="entry name" value="PROTEIN_KINASE_DOM"/>
    <property type="match status" value="1"/>
</dbReference>
<dbReference type="Pfam" id="PF00069">
    <property type="entry name" value="Pkinase"/>
    <property type="match status" value="1"/>
</dbReference>
<evidence type="ECO:0000256" key="3">
    <source>
        <dbReference type="ARBA" id="ARBA00022679"/>
    </source>
</evidence>
<proteinExistence type="predicted"/>
<evidence type="ECO:0000256" key="1">
    <source>
        <dbReference type="ARBA" id="ARBA00012513"/>
    </source>
</evidence>
<dbReference type="InterPro" id="IPR008271">
    <property type="entry name" value="Ser/Thr_kinase_AS"/>
</dbReference>
<dbReference type="SUPFAM" id="SSF56112">
    <property type="entry name" value="Protein kinase-like (PK-like)"/>
    <property type="match status" value="1"/>
</dbReference>
<gene>
    <name evidence="9" type="ORF">OKIOD_LOCUS8562</name>
</gene>
<evidence type="ECO:0000256" key="7">
    <source>
        <dbReference type="SAM" id="MobiDB-lite"/>
    </source>
</evidence>
<keyword evidence="10" id="KW-1185">Reference proteome</keyword>
<evidence type="ECO:0000313" key="10">
    <source>
        <dbReference type="Proteomes" id="UP001158576"/>
    </source>
</evidence>
<dbReference type="EC" id="2.7.11.1" evidence="1"/>
<evidence type="ECO:0000259" key="8">
    <source>
        <dbReference type="PROSITE" id="PS50011"/>
    </source>
</evidence>
<dbReference type="PANTHER" id="PTHR44167:SF23">
    <property type="entry name" value="CDC7 KINASE, ISOFORM A-RELATED"/>
    <property type="match status" value="1"/>
</dbReference>
<feature type="domain" description="Protein kinase" evidence="8">
    <location>
        <begin position="23"/>
        <end position="375"/>
    </location>
</feature>
<keyword evidence="5" id="KW-0418">Kinase</keyword>
<evidence type="ECO:0000313" key="9">
    <source>
        <dbReference type="EMBL" id="CAG5100452.1"/>
    </source>
</evidence>
<dbReference type="InterPro" id="IPR000719">
    <property type="entry name" value="Prot_kinase_dom"/>
</dbReference>
<dbReference type="Gene3D" id="3.30.200.20">
    <property type="entry name" value="Phosphorylase Kinase, domain 1"/>
    <property type="match status" value="1"/>
</dbReference>
<dbReference type="PANTHER" id="PTHR44167">
    <property type="entry name" value="OVARIAN-SPECIFIC SERINE/THREONINE-PROTEIN KINASE LOK-RELATED"/>
    <property type="match status" value="1"/>
</dbReference>
<dbReference type="SMART" id="SM00220">
    <property type="entry name" value="S_TKc"/>
    <property type="match status" value="1"/>
</dbReference>
<dbReference type="Gene3D" id="1.10.510.10">
    <property type="entry name" value="Transferase(Phosphotransferase) domain 1"/>
    <property type="match status" value="1"/>
</dbReference>
<evidence type="ECO:0000256" key="5">
    <source>
        <dbReference type="ARBA" id="ARBA00022777"/>
    </source>
</evidence>
<dbReference type="PROSITE" id="PS00108">
    <property type="entry name" value="PROTEIN_KINASE_ST"/>
    <property type="match status" value="1"/>
</dbReference>
<keyword evidence="3" id="KW-0808">Transferase</keyword>
<organism evidence="9 10">
    <name type="scientific">Oikopleura dioica</name>
    <name type="common">Tunicate</name>
    <dbReference type="NCBI Taxonomy" id="34765"/>
    <lineage>
        <taxon>Eukaryota</taxon>
        <taxon>Metazoa</taxon>
        <taxon>Chordata</taxon>
        <taxon>Tunicata</taxon>
        <taxon>Appendicularia</taxon>
        <taxon>Copelata</taxon>
        <taxon>Oikopleuridae</taxon>
        <taxon>Oikopleura</taxon>
    </lineage>
</organism>
<protein>
    <recommendedName>
        <fullName evidence="1">non-specific serine/threonine protein kinase</fullName>
        <ecNumber evidence="1">2.7.11.1</ecNumber>
    </recommendedName>
</protein>
<dbReference type="EMBL" id="OU015569">
    <property type="protein sequence ID" value="CAG5100452.1"/>
    <property type="molecule type" value="Genomic_DNA"/>
</dbReference>
<keyword evidence="4" id="KW-0547">Nucleotide-binding</keyword>
<reference evidence="9 10" key="1">
    <citation type="submission" date="2021-04" db="EMBL/GenBank/DDBJ databases">
        <authorList>
            <person name="Bliznina A."/>
        </authorList>
    </citation>
    <scope>NUCLEOTIDE SEQUENCE [LARGE SCALE GENOMIC DNA]</scope>
</reference>
<keyword evidence="2" id="KW-0723">Serine/threonine-protein kinase</keyword>
<dbReference type="Proteomes" id="UP001158576">
    <property type="component" value="Chromosome XSR"/>
</dbReference>
<accession>A0ABN7SN05</accession>